<dbReference type="GO" id="GO:0016020">
    <property type="term" value="C:membrane"/>
    <property type="evidence" value="ECO:0007669"/>
    <property type="project" value="InterPro"/>
</dbReference>
<keyword evidence="1" id="KW-0175">Coiled coil</keyword>
<feature type="compositionally biased region" description="Pro residues" evidence="2">
    <location>
        <begin position="103"/>
        <end position="115"/>
    </location>
</feature>
<keyword evidence="3" id="KW-1133">Transmembrane helix</keyword>
<evidence type="ECO:0000313" key="6">
    <source>
        <dbReference type="Proteomes" id="UP000294829"/>
    </source>
</evidence>
<keyword evidence="6" id="KW-1185">Reference proteome</keyword>
<keyword evidence="5" id="KW-0808">Transferase</keyword>
<protein>
    <submittedName>
        <fullName evidence="5">Sensor histidine kinase</fullName>
    </submittedName>
</protein>
<dbReference type="Pfam" id="PF06580">
    <property type="entry name" value="His_kinase"/>
    <property type="match status" value="1"/>
</dbReference>
<name>A0A4R5W6L8_9BURK</name>
<keyword evidence="5" id="KW-0418">Kinase</keyword>
<proteinExistence type="predicted"/>
<evidence type="ECO:0000256" key="1">
    <source>
        <dbReference type="SAM" id="Coils"/>
    </source>
</evidence>
<dbReference type="SUPFAM" id="SSF55874">
    <property type="entry name" value="ATPase domain of HSP90 chaperone/DNA topoisomerase II/histidine kinase"/>
    <property type="match status" value="1"/>
</dbReference>
<organism evidence="5 6">
    <name type="scientific">Sapientia aquatica</name>
    <dbReference type="NCBI Taxonomy" id="1549640"/>
    <lineage>
        <taxon>Bacteria</taxon>
        <taxon>Pseudomonadati</taxon>
        <taxon>Pseudomonadota</taxon>
        <taxon>Betaproteobacteria</taxon>
        <taxon>Burkholderiales</taxon>
        <taxon>Oxalobacteraceae</taxon>
        <taxon>Sapientia</taxon>
    </lineage>
</organism>
<dbReference type="OrthoDB" id="2514702at2"/>
<keyword evidence="3" id="KW-0472">Membrane</keyword>
<dbReference type="Proteomes" id="UP000294829">
    <property type="component" value="Unassembled WGS sequence"/>
</dbReference>
<feature type="coiled-coil region" evidence="1">
    <location>
        <begin position="232"/>
        <end position="259"/>
    </location>
</feature>
<dbReference type="Pfam" id="PF02518">
    <property type="entry name" value="HATPase_c"/>
    <property type="match status" value="1"/>
</dbReference>
<gene>
    <name evidence="5" type="ORF">E2I14_02725</name>
</gene>
<dbReference type="InterPro" id="IPR003594">
    <property type="entry name" value="HATPase_dom"/>
</dbReference>
<reference evidence="5 6" key="1">
    <citation type="submission" date="2019-03" db="EMBL/GenBank/DDBJ databases">
        <title>Sapientia aquatica gen. nov., sp. nov., isolated from a crater lake.</title>
        <authorList>
            <person name="Felfoldi T."/>
            <person name="Szabo A."/>
            <person name="Toth E."/>
            <person name="Schumann P."/>
            <person name="Keki Z."/>
            <person name="Marialigeti K."/>
            <person name="Mathe I."/>
        </authorList>
    </citation>
    <scope>NUCLEOTIDE SEQUENCE [LARGE SCALE GENOMIC DNA]</scope>
    <source>
        <strain evidence="5 6">SA-152</strain>
    </source>
</reference>
<dbReference type="InterPro" id="IPR010559">
    <property type="entry name" value="Sig_transdc_His_kin_internal"/>
</dbReference>
<dbReference type="Gene3D" id="3.30.565.10">
    <property type="entry name" value="Histidine kinase-like ATPase, C-terminal domain"/>
    <property type="match status" value="1"/>
</dbReference>
<dbReference type="InterPro" id="IPR036890">
    <property type="entry name" value="HATPase_C_sf"/>
</dbReference>
<feature type="domain" description="Histidine kinase/HSP90-like ATPase" evidence="4">
    <location>
        <begin position="345"/>
        <end position="442"/>
    </location>
</feature>
<evidence type="ECO:0000256" key="3">
    <source>
        <dbReference type="SAM" id="Phobius"/>
    </source>
</evidence>
<dbReference type="PANTHER" id="PTHR34220:SF9">
    <property type="entry name" value="SIGNAL TRANSDUCTION HISTIDINE KINASE INTERNAL REGION DOMAIN-CONTAINING PROTEIN"/>
    <property type="match status" value="1"/>
</dbReference>
<dbReference type="AlphaFoldDB" id="A0A4R5W6L8"/>
<evidence type="ECO:0000313" key="5">
    <source>
        <dbReference type="EMBL" id="TDK68473.1"/>
    </source>
</evidence>
<dbReference type="GO" id="GO:0000155">
    <property type="term" value="F:phosphorelay sensor kinase activity"/>
    <property type="evidence" value="ECO:0007669"/>
    <property type="project" value="InterPro"/>
</dbReference>
<accession>A0A4R5W6L8</accession>
<comment type="caution">
    <text evidence="5">The sequence shown here is derived from an EMBL/GenBank/DDBJ whole genome shotgun (WGS) entry which is preliminary data.</text>
</comment>
<dbReference type="EMBL" id="SMYL01000001">
    <property type="protein sequence ID" value="TDK68473.1"/>
    <property type="molecule type" value="Genomic_DNA"/>
</dbReference>
<sequence>MKQPIFILISEFLTSLINNLKRFFNAVTIWVTDLSWMKFFLFAIVVMIVGGITQSLISTQEQKIVISKSASTPGGKRITNRDTQIEINDSGINIRKNKKLPELTPPAPPAPPSVPALPNDLKTASEALAQASRSMKEAKKSAQDATDDASANKHGTTPSDDEINVRLPPGVSEDISNAIDEAVADASEQEVTSYRKEKTDWLMSLIMISLVSLFGIKALMGGKRRAEILAEAAKEDAEKQALHRQVAEAKMQMMQAQIEPHFLFNTLASVEHLIETDPPRASAMQRSLIQYLRAVIPQVRENTSNTNLGREVAIVKEYLTLLKMRMEERLEFSISIPEGLNSATFPTMMLQTLVENSIKHGLEPKAEGGQVSITAEVANNKLRVCVSDNGLGFGAVPSNGTGLGLQNIRERLALFYQGNCQFIITPNHPSGVAVTIEIPYQVAKV</sequence>
<feature type="transmembrane region" description="Helical" evidence="3">
    <location>
        <begin position="39"/>
        <end position="57"/>
    </location>
</feature>
<dbReference type="InterPro" id="IPR050640">
    <property type="entry name" value="Bact_2-comp_sensor_kinase"/>
</dbReference>
<feature type="transmembrane region" description="Helical" evidence="3">
    <location>
        <begin position="201"/>
        <end position="220"/>
    </location>
</feature>
<keyword evidence="3" id="KW-0812">Transmembrane</keyword>
<dbReference type="SMART" id="SM00387">
    <property type="entry name" value="HATPase_c"/>
    <property type="match status" value="1"/>
</dbReference>
<dbReference type="RefSeq" id="WP_133325159.1">
    <property type="nucleotide sequence ID" value="NZ_SMYL01000001.1"/>
</dbReference>
<evidence type="ECO:0000256" key="2">
    <source>
        <dbReference type="SAM" id="MobiDB-lite"/>
    </source>
</evidence>
<feature type="region of interest" description="Disordered" evidence="2">
    <location>
        <begin position="96"/>
        <end position="170"/>
    </location>
</feature>
<dbReference type="PANTHER" id="PTHR34220">
    <property type="entry name" value="SENSOR HISTIDINE KINASE YPDA"/>
    <property type="match status" value="1"/>
</dbReference>
<evidence type="ECO:0000259" key="4">
    <source>
        <dbReference type="SMART" id="SM00387"/>
    </source>
</evidence>